<protein>
    <recommendedName>
        <fullName evidence="4">PPPDE domain-containing protein</fullName>
    </recommendedName>
</protein>
<dbReference type="Gene3D" id="3.90.1720.30">
    <property type="entry name" value="PPPDE domains"/>
    <property type="match status" value="1"/>
</dbReference>
<dbReference type="InterPro" id="IPR008580">
    <property type="entry name" value="PPPDE_dom"/>
</dbReference>
<proteinExistence type="inferred from homology"/>
<evidence type="ECO:0000313" key="5">
    <source>
        <dbReference type="EMBL" id="KAJ8308248.1"/>
    </source>
</evidence>
<name>A0ABQ9EY93_TEGGR</name>
<keyword evidence="6" id="KW-1185">Reference proteome</keyword>
<evidence type="ECO:0000313" key="6">
    <source>
        <dbReference type="Proteomes" id="UP001217089"/>
    </source>
</evidence>
<dbReference type="InterPro" id="IPR042266">
    <property type="entry name" value="PPPDE_sf"/>
</dbReference>
<organism evidence="5 6">
    <name type="scientific">Tegillarca granosa</name>
    <name type="common">Malaysian cockle</name>
    <name type="synonym">Anadara granosa</name>
    <dbReference type="NCBI Taxonomy" id="220873"/>
    <lineage>
        <taxon>Eukaryota</taxon>
        <taxon>Metazoa</taxon>
        <taxon>Spiralia</taxon>
        <taxon>Lophotrochozoa</taxon>
        <taxon>Mollusca</taxon>
        <taxon>Bivalvia</taxon>
        <taxon>Autobranchia</taxon>
        <taxon>Pteriomorphia</taxon>
        <taxon>Arcoida</taxon>
        <taxon>Arcoidea</taxon>
        <taxon>Arcidae</taxon>
        <taxon>Tegillarca</taxon>
    </lineage>
</organism>
<dbReference type="Pfam" id="PF05903">
    <property type="entry name" value="Peptidase_C97"/>
    <property type="match status" value="1"/>
</dbReference>
<accession>A0ABQ9EY93</accession>
<gene>
    <name evidence="5" type="ORF">KUTeg_013122</name>
</gene>
<comment type="caution">
    <text evidence="5">The sequence shown here is derived from an EMBL/GenBank/DDBJ whole genome shotgun (WGS) entry which is preliminary data.</text>
</comment>
<dbReference type="PANTHER" id="PTHR12378">
    <property type="entry name" value="DESUMOYLATING ISOPEPTIDASE"/>
    <property type="match status" value="1"/>
</dbReference>
<keyword evidence="3" id="KW-0378">Hydrolase</keyword>
<comment type="similarity">
    <text evidence="1">Belongs to the DeSI family.</text>
</comment>
<evidence type="ECO:0000259" key="4">
    <source>
        <dbReference type="PROSITE" id="PS51858"/>
    </source>
</evidence>
<reference evidence="5 6" key="1">
    <citation type="submission" date="2022-12" db="EMBL/GenBank/DDBJ databases">
        <title>Chromosome-level genome of Tegillarca granosa.</title>
        <authorList>
            <person name="Kim J."/>
        </authorList>
    </citation>
    <scope>NUCLEOTIDE SEQUENCE [LARGE SCALE GENOMIC DNA]</scope>
    <source>
        <strain evidence="5">Teg-2019</strain>
        <tissue evidence="5">Adductor muscle</tissue>
    </source>
</reference>
<feature type="domain" description="PPPDE" evidence="4">
    <location>
        <begin position="50"/>
        <end position="194"/>
    </location>
</feature>
<evidence type="ECO:0000256" key="3">
    <source>
        <dbReference type="ARBA" id="ARBA00022801"/>
    </source>
</evidence>
<dbReference type="EMBL" id="JARBDR010000657">
    <property type="protein sequence ID" value="KAJ8308248.1"/>
    <property type="molecule type" value="Genomic_DNA"/>
</dbReference>
<dbReference type="SMART" id="SM01179">
    <property type="entry name" value="DUF862"/>
    <property type="match status" value="1"/>
</dbReference>
<dbReference type="PROSITE" id="PS51858">
    <property type="entry name" value="PPPDE"/>
    <property type="match status" value="1"/>
</dbReference>
<sequence>MSSSLICANYANDKNDLLKQSTTGYLKNQRQIYRQSLSRLFGKQRRMAQEPVVVNVYDMYWINEYTANLGFGVFHSGIEVYGTEYAYGGHPFPVSGVFEIMPRDAEDLGEQFKFKQSIKIGTTDFTPTDVKNIVEQIGKDFRGDQYHLLYRNCNHFATALTQTLCGKDLPSWVNRLAYISTCIPFLERALPKEWLTPVALQNVIQEPIGHASESICSI</sequence>
<evidence type="ECO:0000256" key="1">
    <source>
        <dbReference type="ARBA" id="ARBA00008140"/>
    </source>
</evidence>
<evidence type="ECO:0000256" key="2">
    <source>
        <dbReference type="ARBA" id="ARBA00022670"/>
    </source>
</evidence>
<dbReference type="PANTHER" id="PTHR12378:SF80">
    <property type="entry name" value="IP06716P-RELATED"/>
    <property type="match status" value="1"/>
</dbReference>
<keyword evidence="2" id="KW-0645">Protease</keyword>
<dbReference type="Proteomes" id="UP001217089">
    <property type="component" value="Unassembled WGS sequence"/>
</dbReference>